<protein>
    <submittedName>
        <fullName evidence="1">Uncharacterized protein</fullName>
    </submittedName>
</protein>
<dbReference type="AlphaFoldDB" id="A0A1Y2EU65"/>
<gene>
    <name evidence="1" type="ORF">BCR37DRAFT_193586</name>
</gene>
<reference evidence="1 2" key="1">
    <citation type="submission" date="2016-07" db="EMBL/GenBank/DDBJ databases">
        <title>Pervasive Adenine N6-methylation of Active Genes in Fungi.</title>
        <authorList>
            <consortium name="DOE Joint Genome Institute"/>
            <person name="Mondo S.J."/>
            <person name="Dannebaum R.O."/>
            <person name="Kuo R.C."/>
            <person name="Labutti K."/>
            <person name="Haridas S."/>
            <person name="Kuo A."/>
            <person name="Salamov A."/>
            <person name="Ahrendt S.R."/>
            <person name="Lipzen A."/>
            <person name="Sullivan W."/>
            <person name="Andreopoulos W.B."/>
            <person name="Clum A."/>
            <person name="Lindquist E."/>
            <person name="Daum C."/>
            <person name="Ramamoorthy G.K."/>
            <person name="Gryganskyi A."/>
            <person name="Culley D."/>
            <person name="Magnuson J.K."/>
            <person name="James T.Y."/>
            <person name="O'Malley M.A."/>
            <person name="Stajich J.E."/>
            <person name="Spatafora J.W."/>
            <person name="Visel A."/>
            <person name="Grigoriev I.V."/>
        </authorList>
    </citation>
    <scope>NUCLEOTIDE SEQUENCE [LARGE SCALE GENOMIC DNA]</scope>
    <source>
        <strain evidence="1 2">12-1054</strain>
    </source>
</reference>
<proteinExistence type="predicted"/>
<dbReference type="Proteomes" id="UP000193685">
    <property type="component" value="Unassembled WGS sequence"/>
</dbReference>
<accession>A0A1Y2EU65</accession>
<dbReference type="EMBL" id="MCFI01000027">
    <property type="protein sequence ID" value="ORY75113.1"/>
    <property type="molecule type" value="Genomic_DNA"/>
</dbReference>
<keyword evidence="2" id="KW-1185">Reference proteome</keyword>
<dbReference type="GeneID" id="63782922"/>
<sequence>MLYTKLQRTGQAQHRCIWAQRSLRLTRGDVSDGMGLFSRGSSVLKCRWRSLPFAYSARLVDSILETHHCLNHELGMLWSTCFSAYLSEVQCRRFLLRVTGSLAGLSGAASLAREYGKVSVAISNPIEQQAHTQRWALVLVSQLCQSQTRTIKTTQSSTKAAIFSQLKCPGISKIASYSMAFVKIYRVATIAGCGT</sequence>
<dbReference type="RefSeq" id="XP_040722225.1">
    <property type="nucleotide sequence ID" value="XM_040866323.1"/>
</dbReference>
<name>A0A1Y2EU65_PROLT</name>
<evidence type="ECO:0000313" key="1">
    <source>
        <dbReference type="EMBL" id="ORY75113.1"/>
    </source>
</evidence>
<comment type="caution">
    <text evidence="1">The sequence shown here is derived from an EMBL/GenBank/DDBJ whole genome shotgun (WGS) entry which is preliminary data.</text>
</comment>
<evidence type="ECO:0000313" key="2">
    <source>
        <dbReference type="Proteomes" id="UP000193685"/>
    </source>
</evidence>
<organism evidence="1 2">
    <name type="scientific">Protomyces lactucae-debilis</name>
    <dbReference type="NCBI Taxonomy" id="2754530"/>
    <lineage>
        <taxon>Eukaryota</taxon>
        <taxon>Fungi</taxon>
        <taxon>Dikarya</taxon>
        <taxon>Ascomycota</taxon>
        <taxon>Taphrinomycotina</taxon>
        <taxon>Taphrinomycetes</taxon>
        <taxon>Taphrinales</taxon>
        <taxon>Protomycetaceae</taxon>
        <taxon>Protomyces</taxon>
    </lineage>
</organism>